<reference evidence="3" key="1">
    <citation type="journal article" date="2019" name="Environ. Microbiol.">
        <title>Fungal ecological strategies reflected in gene transcription - a case study of two litter decomposers.</title>
        <authorList>
            <person name="Barbi F."/>
            <person name="Kohler A."/>
            <person name="Barry K."/>
            <person name="Baskaran P."/>
            <person name="Daum C."/>
            <person name="Fauchery L."/>
            <person name="Ihrmark K."/>
            <person name="Kuo A."/>
            <person name="LaButti K."/>
            <person name="Lipzen A."/>
            <person name="Morin E."/>
            <person name="Grigoriev I.V."/>
            <person name="Henrissat B."/>
            <person name="Lindahl B."/>
            <person name="Martin F."/>
        </authorList>
    </citation>
    <scope>NUCLEOTIDE SEQUENCE</scope>
    <source>
        <strain evidence="3">JB14</strain>
    </source>
</reference>
<keyword evidence="1" id="KW-0677">Repeat</keyword>
<dbReference type="EMBL" id="ML769406">
    <property type="protein sequence ID" value="KAE9405798.1"/>
    <property type="molecule type" value="Genomic_DNA"/>
</dbReference>
<gene>
    <name evidence="3" type="ORF">BT96DRAFT_934558</name>
</gene>
<dbReference type="PANTHER" id="PTHR10039">
    <property type="entry name" value="AMELOGENIN"/>
    <property type="match status" value="1"/>
</dbReference>
<name>A0A6A4I8Z5_9AGAR</name>
<dbReference type="Proteomes" id="UP000799118">
    <property type="component" value="Unassembled WGS sequence"/>
</dbReference>
<organism evidence="3 4">
    <name type="scientific">Gymnopus androsaceus JB14</name>
    <dbReference type="NCBI Taxonomy" id="1447944"/>
    <lineage>
        <taxon>Eukaryota</taxon>
        <taxon>Fungi</taxon>
        <taxon>Dikarya</taxon>
        <taxon>Basidiomycota</taxon>
        <taxon>Agaricomycotina</taxon>
        <taxon>Agaricomycetes</taxon>
        <taxon>Agaricomycetidae</taxon>
        <taxon>Agaricales</taxon>
        <taxon>Marasmiineae</taxon>
        <taxon>Omphalotaceae</taxon>
        <taxon>Gymnopus</taxon>
    </lineage>
</organism>
<protein>
    <recommendedName>
        <fullName evidence="2">Nephrocystin 3-like N-terminal domain-containing protein</fullName>
    </recommendedName>
</protein>
<dbReference type="Gene3D" id="3.40.50.300">
    <property type="entry name" value="P-loop containing nucleotide triphosphate hydrolases"/>
    <property type="match status" value="1"/>
</dbReference>
<sequence length="510" mass="57475">MSIFPDAHNFTINNGSFTNITGDINYNFHGKSEEQDYAGLKILYKNAVRGAFYNSEQRFPPPNCHLGTRTQVLEILRSWITDVTDSTSIYWLYGGAGVGKSAVAQTISEEFAASHLAATFFFARADPLRNNLTSFFITIAYQLATSSTLGPLLKYHINRAVRDNPGIVDAILEQQFQELMTLPCNWLATCGLTGQWKSLPRLIVIDGLDECIDIASQERLLSIIHQAKTATPSLPFKFLICSRPEPRIRSAFNHQAFHRILDCTDISKSFQSAKDIANYLGHGFCKIRQEHGKTMAHANENWPGNGIIQQLVQRACGQFIYAATVIKYVGDYDGFPVERLEIILKITVPADFDSPYPDLDFLYIQILSVCPETVLFSDVMAHILSPAGTFFDKRYSQTSAFVIEGLFFLPKGKVWALLSRLHSVLLIPENDHDNITVRHASFIDFLTDPKRSGRYFVETRKAHHERALFYLLKIISKSTINSHNQNLSIMHALSGGLIFKRSKIHPVAEF</sequence>
<dbReference type="AlphaFoldDB" id="A0A6A4I8Z5"/>
<proteinExistence type="predicted"/>
<feature type="domain" description="Nephrocystin 3-like N-terminal" evidence="2">
    <location>
        <begin position="76"/>
        <end position="243"/>
    </location>
</feature>
<dbReference type="SUPFAM" id="SSF52540">
    <property type="entry name" value="P-loop containing nucleoside triphosphate hydrolases"/>
    <property type="match status" value="1"/>
</dbReference>
<dbReference type="OrthoDB" id="4760524at2759"/>
<evidence type="ECO:0000259" key="2">
    <source>
        <dbReference type="Pfam" id="PF24883"/>
    </source>
</evidence>
<keyword evidence="4" id="KW-1185">Reference proteome</keyword>
<dbReference type="PANTHER" id="PTHR10039:SF14">
    <property type="entry name" value="NACHT DOMAIN-CONTAINING PROTEIN"/>
    <property type="match status" value="1"/>
</dbReference>
<evidence type="ECO:0000313" key="3">
    <source>
        <dbReference type="EMBL" id="KAE9405798.1"/>
    </source>
</evidence>
<accession>A0A6A4I8Z5</accession>
<dbReference type="Pfam" id="PF24883">
    <property type="entry name" value="NPHP3_N"/>
    <property type="match status" value="1"/>
</dbReference>
<evidence type="ECO:0000256" key="1">
    <source>
        <dbReference type="ARBA" id="ARBA00022737"/>
    </source>
</evidence>
<dbReference type="InterPro" id="IPR027417">
    <property type="entry name" value="P-loop_NTPase"/>
</dbReference>
<dbReference type="InterPro" id="IPR056884">
    <property type="entry name" value="NPHP3-like_N"/>
</dbReference>
<evidence type="ECO:0000313" key="4">
    <source>
        <dbReference type="Proteomes" id="UP000799118"/>
    </source>
</evidence>